<keyword evidence="4 6" id="KW-1133">Transmembrane helix</keyword>
<evidence type="ECO:0000256" key="5">
    <source>
        <dbReference type="ARBA" id="ARBA00023136"/>
    </source>
</evidence>
<evidence type="ECO:0000256" key="2">
    <source>
        <dbReference type="ARBA" id="ARBA00022475"/>
    </source>
</evidence>
<evidence type="ECO:0000313" key="8">
    <source>
        <dbReference type="EMBL" id="SDD30299.1"/>
    </source>
</evidence>
<feature type="transmembrane region" description="Helical" evidence="6">
    <location>
        <begin position="144"/>
        <end position="162"/>
    </location>
</feature>
<dbReference type="InterPro" id="IPR037185">
    <property type="entry name" value="EmrE-like"/>
</dbReference>
<dbReference type="PANTHER" id="PTHR32322">
    <property type="entry name" value="INNER MEMBRANE TRANSPORTER"/>
    <property type="match status" value="1"/>
</dbReference>
<feature type="transmembrane region" description="Helical" evidence="6">
    <location>
        <begin position="114"/>
        <end position="132"/>
    </location>
</feature>
<evidence type="ECO:0000313" key="9">
    <source>
        <dbReference type="Proteomes" id="UP000199072"/>
    </source>
</evidence>
<dbReference type="Proteomes" id="UP000199072">
    <property type="component" value="Unassembled WGS sequence"/>
</dbReference>
<feature type="domain" description="EamA" evidence="7">
    <location>
        <begin position="148"/>
        <end position="282"/>
    </location>
</feature>
<feature type="transmembrane region" description="Helical" evidence="6">
    <location>
        <begin position="238"/>
        <end position="259"/>
    </location>
</feature>
<evidence type="ECO:0000256" key="4">
    <source>
        <dbReference type="ARBA" id="ARBA00022989"/>
    </source>
</evidence>
<dbReference type="PANTHER" id="PTHR32322:SF18">
    <property type="entry name" value="S-ADENOSYLMETHIONINE_S-ADENOSYLHOMOCYSTEINE TRANSPORTER"/>
    <property type="match status" value="1"/>
</dbReference>
<feature type="transmembrane region" description="Helical" evidence="6">
    <location>
        <begin position="28"/>
        <end position="47"/>
    </location>
</feature>
<evidence type="ECO:0000259" key="7">
    <source>
        <dbReference type="Pfam" id="PF00892"/>
    </source>
</evidence>
<dbReference type="STRING" id="1391627.SAMN05216464_101349"/>
<dbReference type="SUPFAM" id="SSF103481">
    <property type="entry name" value="Multidrug resistance efflux transporter EmrE"/>
    <property type="match status" value="1"/>
</dbReference>
<keyword evidence="3 6" id="KW-0812">Transmembrane</keyword>
<dbReference type="Gene3D" id="1.10.3730.20">
    <property type="match status" value="1"/>
</dbReference>
<dbReference type="OrthoDB" id="1524053at2"/>
<feature type="transmembrane region" description="Helical" evidence="6">
    <location>
        <begin position="208"/>
        <end position="226"/>
    </location>
</feature>
<dbReference type="EMBL" id="FNAI01000001">
    <property type="protein sequence ID" value="SDD30299.1"/>
    <property type="molecule type" value="Genomic_DNA"/>
</dbReference>
<comment type="subcellular location">
    <subcellularLocation>
        <location evidence="1">Cell membrane</location>
        <topology evidence="1">Multi-pass membrane protein</topology>
    </subcellularLocation>
</comment>
<dbReference type="GO" id="GO:0005886">
    <property type="term" value="C:plasma membrane"/>
    <property type="evidence" value="ECO:0007669"/>
    <property type="project" value="UniProtKB-SubCell"/>
</dbReference>
<gene>
    <name evidence="8" type="ORF">SAMN05216464_101349</name>
</gene>
<proteinExistence type="predicted"/>
<dbReference type="InterPro" id="IPR050638">
    <property type="entry name" value="AA-Vitamin_Transporters"/>
</dbReference>
<dbReference type="InterPro" id="IPR000620">
    <property type="entry name" value="EamA_dom"/>
</dbReference>
<feature type="transmembrane region" description="Helical" evidence="6">
    <location>
        <begin position="5"/>
        <end position="21"/>
    </location>
</feature>
<keyword evidence="5 6" id="KW-0472">Membrane</keyword>
<sequence length="292" mass="32421">MLYVFLSICCSVVVSIMLKLAKRYHIDVFQAITWNYSIAILLTWFFFRPQLTHLADGPVFNYLALGVLFPLLFVIMASSVRSAGIVRTDVAQRLSLFIPIIAAFFLFGEVALPVKIIGIALAFIAIICSIPWQKTSADRNTKGSWLHLLCVFLGFGVIDVLLKEITKVNNVPFSTAIFVIFIIAFVLSLIGLAYQITTKKTKFSWPHILIGWTLGLFNFGNILFYLKAHKALSNNPSTVFSAMNIGVIVVGALVGMLIFKEKLTTLNKIGLAVAVLAIVIIYFPQTLAFLHL</sequence>
<keyword evidence="9" id="KW-1185">Reference proteome</keyword>
<feature type="transmembrane region" description="Helical" evidence="6">
    <location>
        <begin position="174"/>
        <end position="196"/>
    </location>
</feature>
<feature type="transmembrane region" description="Helical" evidence="6">
    <location>
        <begin position="59"/>
        <end position="78"/>
    </location>
</feature>
<dbReference type="Pfam" id="PF00892">
    <property type="entry name" value="EamA"/>
    <property type="match status" value="1"/>
</dbReference>
<feature type="transmembrane region" description="Helical" evidence="6">
    <location>
        <begin position="271"/>
        <end position="290"/>
    </location>
</feature>
<evidence type="ECO:0000256" key="6">
    <source>
        <dbReference type="SAM" id="Phobius"/>
    </source>
</evidence>
<protein>
    <submittedName>
        <fullName evidence="8">EamA-like transporter family protein</fullName>
    </submittedName>
</protein>
<keyword evidence="2" id="KW-1003">Cell membrane</keyword>
<dbReference type="RefSeq" id="WP_091143221.1">
    <property type="nucleotide sequence ID" value="NZ_FNAI01000001.1"/>
</dbReference>
<organism evidence="8 9">
    <name type="scientific">Mucilaginibacter pineti</name>
    <dbReference type="NCBI Taxonomy" id="1391627"/>
    <lineage>
        <taxon>Bacteria</taxon>
        <taxon>Pseudomonadati</taxon>
        <taxon>Bacteroidota</taxon>
        <taxon>Sphingobacteriia</taxon>
        <taxon>Sphingobacteriales</taxon>
        <taxon>Sphingobacteriaceae</taxon>
        <taxon>Mucilaginibacter</taxon>
    </lineage>
</organism>
<accession>A0A1G6TMP4</accession>
<dbReference type="AlphaFoldDB" id="A0A1G6TMP4"/>
<reference evidence="8 9" key="1">
    <citation type="submission" date="2016-10" db="EMBL/GenBank/DDBJ databases">
        <authorList>
            <person name="de Groot N.N."/>
        </authorList>
    </citation>
    <scope>NUCLEOTIDE SEQUENCE [LARGE SCALE GENOMIC DNA]</scope>
    <source>
        <strain evidence="8 9">47C3B</strain>
    </source>
</reference>
<evidence type="ECO:0000256" key="1">
    <source>
        <dbReference type="ARBA" id="ARBA00004651"/>
    </source>
</evidence>
<name>A0A1G6TMP4_9SPHI</name>
<evidence type="ECO:0000256" key="3">
    <source>
        <dbReference type="ARBA" id="ARBA00022692"/>
    </source>
</evidence>